<gene>
    <name evidence="7" type="ORF">FNF27_05733</name>
    <name evidence="6" type="ORF">FNF28_06823</name>
    <name evidence="5" type="ORF">FNF29_06587</name>
</gene>
<dbReference type="GO" id="GO:0036503">
    <property type="term" value="P:ERAD pathway"/>
    <property type="evidence" value="ECO:0007669"/>
    <property type="project" value="TreeGrafter"/>
</dbReference>
<dbReference type="EMBL" id="VLTN01000052">
    <property type="protein sequence ID" value="KAA0148529.1"/>
    <property type="molecule type" value="Genomic_DNA"/>
</dbReference>
<keyword evidence="9" id="KW-1185">Reference proteome</keyword>
<evidence type="ECO:0000313" key="9">
    <source>
        <dbReference type="Proteomes" id="UP000323011"/>
    </source>
</evidence>
<keyword evidence="3" id="KW-0812">Transmembrane</keyword>
<dbReference type="Gene3D" id="1.10.287.110">
    <property type="entry name" value="DnaJ domain"/>
    <property type="match status" value="1"/>
</dbReference>
<evidence type="ECO:0000256" key="3">
    <source>
        <dbReference type="SAM" id="Phobius"/>
    </source>
</evidence>
<feature type="compositionally biased region" description="Polar residues" evidence="2">
    <location>
        <begin position="156"/>
        <end position="165"/>
    </location>
</feature>
<dbReference type="Pfam" id="PF00226">
    <property type="entry name" value="DnaJ"/>
    <property type="match status" value="1"/>
</dbReference>
<feature type="domain" description="J" evidence="4">
    <location>
        <begin position="7"/>
        <end position="73"/>
    </location>
</feature>
<dbReference type="PANTHER" id="PTHR44360:SF1">
    <property type="entry name" value="DNAJ HOMOLOG SUBFAMILY B MEMBER 9"/>
    <property type="match status" value="1"/>
</dbReference>
<dbReference type="InterPro" id="IPR051948">
    <property type="entry name" value="Hsp70_co-chaperone_J-domain"/>
</dbReference>
<evidence type="ECO:0000256" key="2">
    <source>
        <dbReference type="SAM" id="MobiDB-lite"/>
    </source>
</evidence>
<evidence type="ECO:0000313" key="7">
    <source>
        <dbReference type="EMBL" id="KAA0172753.1"/>
    </source>
</evidence>
<keyword evidence="1" id="KW-0143">Chaperone</keyword>
<dbReference type="GO" id="GO:0051087">
    <property type="term" value="F:protein-folding chaperone binding"/>
    <property type="evidence" value="ECO:0007669"/>
    <property type="project" value="TreeGrafter"/>
</dbReference>
<feature type="compositionally biased region" description="Basic and acidic residues" evidence="2">
    <location>
        <begin position="140"/>
        <end position="152"/>
    </location>
</feature>
<dbReference type="PRINTS" id="PR00625">
    <property type="entry name" value="JDOMAIN"/>
</dbReference>
<evidence type="ECO:0000313" key="8">
    <source>
        <dbReference type="Proteomes" id="UP000322899"/>
    </source>
</evidence>
<dbReference type="AlphaFoldDB" id="A0A5A8C7M9"/>
<dbReference type="GO" id="GO:0051787">
    <property type="term" value="F:misfolded protein binding"/>
    <property type="evidence" value="ECO:0007669"/>
    <property type="project" value="TreeGrafter"/>
</dbReference>
<proteinExistence type="predicted"/>
<evidence type="ECO:0000259" key="4">
    <source>
        <dbReference type="PROSITE" id="PS50076"/>
    </source>
</evidence>
<protein>
    <recommendedName>
        <fullName evidence="4">J domain-containing protein</fullName>
    </recommendedName>
</protein>
<dbReference type="GO" id="GO:0005783">
    <property type="term" value="C:endoplasmic reticulum"/>
    <property type="evidence" value="ECO:0007669"/>
    <property type="project" value="TreeGrafter"/>
</dbReference>
<evidence type="ECO:0000313" key="10">
    <source>
        <dbReference type="Proteomes" id="UP000324907"/>
    </source>
</evidence>
<feature type="transmembrane region" description="Helical" evidence="3">
    <location>
        <begin position="119"/>
        <end position="136"/>
    </location>
</feature>
<dbReference type="PANTHER" id="PTHR44360">
    <property type="entry name" value="DNAJ HOMOLOG SUBFAMILY B MEMBER 9"/>
    <property type="match status" value="1"/>
</dbReference>
<dbReference type="CDD" id="cd06257">
    <property type="entry name" value="DnaJ"/>
    <property type="match status" value="1"/>
</dbReference>
<dbReference type="Proteomes" id="UP000322899">
    <property type="component" value="Unassembled WGS sequence"/>
</dbReference>
<organism evidence="5 9">
    <name type="scientific">Cafeteria roenbergensis</name>
    <name type="common">Marine flagellate</name>
    <dbReference type="NCBI Taxonomy" id="33653"/>
    <lineage>
        <taxon>Eukaryota</taxon>
        <taxon>Sar</taxon>
        <taxon>Stramenopiles</taxon>
        <taxon>Bigyra</taxon>
        <taxon>Opalozoa</taxon>
        <taxon>Bicosoecida</taxon>
        <taxon>Cafeteriaceae</taxon>
        <taxon>Cafeteria</taxon>
    </lineage>
</organism>
<dbReference type="SUPFAM" id="SSF46565">
    <property type="entry name" value="Chaperone J-domain"/>
    <property type="match status" value="1"/>
</dbReference>
<dbReference type="Proteomes" id="UP000324907">
    <property type="component" value="Unassembled WGS sequence"/>
</dbReference>
<evidence type="ECO:0000256" key="1">
    <source>
        <dbReference type="ARBA" id="ARBA00023186"/>
    </source>
</evidence>
<sequence>MQAGQPDPFRVLGVPATATDDEVKAAYRALAKKFHPDVNRAEDAATKFKEATEAYAAIKSFSAAQREARQRTAQWDASASGVRQHMRARMEEQAAAVSRDTRVRMQQVVDARAATRRRSLMLTTLALGGLAVYVVYKEATKRDRDSSRRDLASMRQFGSGSSAVQGISKAAESDRR</sequence>
<evidence type="ECO:0000313" key="6">
    <source>
        <dbReference type="EMBL" id="KAA0154439.1"/>
    </source>
</evidence>
<comment type="caution">
    <text evidence="5">The sequence shown here is derived from an EMBL/GenBank/DDBJ whole genome shotgun (WGS) entry which is preliminary data.</text>
</comment>
<dbReference type="Proteomes" id="UP000323011">
    <property type="component" value="Unassembled WGS sequence"/>
</dbReference>
<dbReference type="InterPro" id="IPR001623">
    <property type="entry name" value="DnaJ_domain"/>
</dbReference>
<accession>A0A5A8C7M9</accession>
<dbReference type="OrthoDB" id="41702at2759"/>
<dbReference type="PROSITE" id="PS50076">
    <property type="entry name" value="DNAJ_2"/>
    <property type="match status" value="1"/>
</dbReference>
<feature type="region of interest" description="Disordered" evidence="2">
    <location>
        <begin position="140"/>
        <end position="176"/>
    </location>
</feature>
<dbReference type="EMBL" id="VLTO01000043">
    <property type="protein sequence ID" value="KAA0172753.1"/>
    <property type="molecule type" value="Genomic_DNA"/>
</dbReference>
<dbReference type="InterPro" id="IPR036869">
    <property type="entry name" value="J_dom_sf"/>
</dbReference>
<dbReference type="SMART" id="SM00271">
    <property type="entry name" value="DnaJ"/>
    <property type="match status" value="1"/>
</dbReference>
<dbReference type="EMBL" id="VLTL01000190">
    <property type="protein sequence ID" value="KAA0154439.1"/>
    <property type="molecule type" value="Genomic_DNA"/>
</dbReference>
<name>A0A5A8C7M9_CAFRO</name>
<evidence type="ECO:0000313" key="5">
    <source>
        <dbReference type="EMBL" id="KAA0148529.1"/>
    </source>
</evidence>
<reference evidence="8 9" key="1">
    <citation type="submission" date="2019-07" db="EMBL/GenBank/DDBJ databases">
        <title>Genomes of Cafeteria roenbergensis.</title>
        <authorList>
            <person name="Fischer M.G."/>
            <person name="Hackl T."/>
            <person name="Roman M."/>
        </authorList>
    </citation>
    <scope>NUCLEOTIDE SEQUENCE [LARGE SCALE GENOMIC DNA]</scope>
    <source>
        <strain evidence="5 9">BVI</strain>
        <strain evidence="7 8">E4-10P</strain>
        <strain evidence="6 10">RCC970-E3</strain>
    </source>
</reference>
<keyword evidence="3" id="KW-0472">Membrane</keyword>
<keyword evidence="3" id="KW-1133">Transmembrane helix</keyword>